<evidence type="ECO:0000259" key="2">
    <source>
        <dbReference type="Pfam" id="PF01734"/>
    </source>
</evidence>
<reference evidence="3 4" key="1">
    <citation type="submission" date="2023-05" db="EMBL/GenBank/DDBJ databases">
        <authorList>
            <person name="Yin Y."/>
            <person name="Lu Z."/>
        </authorList>
    </citation>
    <scope>NUCLEOTIDE SEQUENCE [LARGE SCALE GENOMIC DNA]</scope>
    <source>
        <strain evidence="3 4">ZM22</strain>
    </source>
</reference>
<protein>
    <submittedName>
        <fullName evidence="3">Patatin-like phospholipase family protein</fullName>
    </submittedName>
</protein>
<dbReference type="EMBL" id="CP125947">
    <property type="protein sequence ID" value="WHS67088.1"/>
    <property type="molecule type" value="Genomic_DNA"/>
</dbReference>
<gene>
    <name evidence="3" type="ORF">QMY55_08215</name>
</gene>
<dbReference type="RefSeq" id="WP_283488135.1">
    <property type="nucleotide sequence ID" value="NZ_CP125947.1"/>
</dbReference>
<organism evidence="3 4">
    <name type="scientific">Comamonas resistens</name>
    <dbReference type="NCBI Taxonomy" id="3046670"/>
    <lineage>
        <taxon>Bacteria</taxon>
        <taxon>Pseudomonadati</taxon>
        <taxon>Pseudomonadota</taxon>
        <taxon>Betaproteobacteria</taxon>
        <taxon>Burkholderiales</taxon>
        <taxon>Comamonadaceae</taxon>
        <taxon>Comamonas</taxon>
    </lineage>
</organism>
<dbReference type="Gene3D" id="3.40.1090.10">
    <property type="entry name" value="Cytosolic phospholipase A2 catalytic domain"/>
    <property type="match status" value="1"/>
</dbReference>
<evidence type="ECO:0000256" key="1">
    <source>
        <dbReference type="ARBA" id="ARBA00023098"/>
    </source>
</evidence>
<name>A0ABY8SVR7_9BURK</name>
<evidence type="ECO:0000313" key="3">
    <source>
        <dbReference type="EMBL" id="WHS67088.1"/>
    </source>
</evidence>
<dbReference type="Pfam" id="PF01734">
    <property type="entry name" value="Patatin"/>
    <property type="match status" value="1"/>
</dbReference>
<dbReference type="Proteomes" id="UP001240697">
    <property type="component" value="Chromosome"/>
</dbReference>
<evidence type="ECO:0000313" key="4">
    <source>
        <dbReference type="Proteomes" id="UP001240697"/>
    </source>
</evidence>
<accession>A0ABY8SVR7</accession>
<dbReference type="SUPFAM" id="SSF52151">
    <property type="entry name" value="FabD/lysophospholipase-like"/>
    <property type="match status" value="1"/>
</dbReference>
<sequence>MTSSPRSLRIYAGPKALTHLRQNGLAPEDVRVIPAAAGGPKGLILGPLDRFIFGHWLARSRLPVDLVGASIGAWRMATACLEQPVQAFERLESDYIAQRFDPPAGQKRTPAWLVSERFAQSLQDFYGGRVAEVLNHPRYRLHVVTSRGQKLLARESRWRTPVGYLGAFAANALHRPALGRWLERVVFSTGESGSVHGLPFSAGGLRTRQVSLNEANFMDAVRASCSIPFVLQAVHDISGAPRGAYWDGGITDYHMHLDYVASQASEGSGGIVLYPHFQKAVVPGWLDKGLRWRHKPSRFLDAMVVLAPDPAWVAGLPRGKLPDRHDFVDFGSDHDARAAAWNAATAASRQLADEFAQWLEHPDMSRVEAL</sequence>
<keyword evidence="4" id="KW-1185">Reference proteome</keyword>
<proteinExistence type="predicted"/>
<dbReference type="InterPro" id="IPR002641">
    <property type="entry name" value="PNPLA_dom"/>
</dbReference>
<dbReference type="InterPro" id="IPR016035">
    <property type="entry name" value="Acyl_Trfase/lysoPLipase"/>
</dbReference>
<keyword evidence="1" id="KW-0443">Lipid metabolism</keyword>
<feature type="domain" description="PNPLA" evidence="2">
    <location>
        <begin position="66"/>
        <end position="252"/>
    </location>
</feature>